<protein>
    <submittedName>
        <fullName evidence="5">Response regulator</fullName>
    </submittedName>
</protein>
<evidence type="ECO:0000313" key="6">
    <source>
        <dbReference type="Proteomes" id="UP000295668"/>
    </source>
</evidence>
<proteinExistence type="predicted"/>
<accession>A0A4R5MH47</accession>
<feature type="domain" description="Response regulatory" evidence="4">
    <location>
        <begin position="3"/>
        <end position="117"/>
    </location>
</feature>
<dbReference type="Proteomes" id="UP000295668">
    <property type="component" value="Unassembled WGS sequence"/>
</dbReference>
<dbReference type="InterPro" id="IPR001789">
    <property type="entry name" value="Sig_transdc_resp-reg_receiver"/>
</dbReference>
<evidence type="ECO:0000259" key="4">
    <source>
        <dbReference type="PROSITE" id="PS50110"/>
    </source>
</evidence>
<name>A0A4R5MH47_9SPHI</name>
<evidence type="ECO:0000256" key="1">
    <source>
        <dbReference type="ARBA" id="ARBA00022553"/>
    </source>
</evidence>
<dbReference type="OrthoDB" id="5432534at2"/>
<reference evidence="5 6" key="1">
    <citation type="submission" date="2019-02" db="EMBL/GenBank/DDBJ databases">
        <title>Pedobacter sp. nov., a novel speices isolated from soil of pinguins habitat in Antarcitica.</title>
        <authorList>
            <person name="He R.-H."/>
        </authorList>
    </citation>
    <scope>NUCLEOTIDE SEQUENCE [LARGE SCALE GENOMIC DNA]</scope>
    <source>
        <strain evidence="5 6">E01020</strain>
    </source>
</reference>
<evidence type="ECO:0000313" key="5">
    <source>
        <dbReference type="EMBL" id="TDG34847.1"/>
    </source>
</evidence>
<keyword evidence="2" id="KW-0902">Two-component regulatory system</keyword>
<dbReference type="PANTHER" id="PTHR44591:SF14">
    <property type="entry name" value="PROTEIN PILG"/>
    <property type="match status" value="1"/>
</dbReference>
<keyword evidence="1 3" id="KW-0597">Phosphoprotein</keyword>
<gene>
    <name evidence="5" type="ORF">EZJ43_16505</name>
</gene>
<dbReference type="Gene3D" id="3.40.50.2300">
    <property type="match status" value="1"/>
</dbReference>
<keyword evidence="6" id="KW-1185">Reference proteome</keyword>
<dbReference type="GO" id="GO:0000160">
    <property type="term" value="P:phosphorelay signal transduction system"/>
    <property type="evidence" value="ECO:0007669"/>
    <property type="project" value="UniProtKB-KW"/>
</dbReference>
<dbReference type="Pfam" id="PF00072">
    <property type="entry name" value="Response_reg"/>
    <property type="match status" value="1"/>
</dbReference>
<evidence type="ECO:0000256" key="2">
    <source>
        <dbReference type="ARBA" id="ARBA00023012"/>
    </source>
</evidence>
<dbReference type="RefSeq" id="WP_133263826.1">
    <property type="nucleotide sequence ID" value="NZ_SJCY01000018.1"/>
</dbReference>
<feature type="modified residue" description="4-aspartylphosphate" evidence="3">
    <location>
        <position position="52"/>
    </location>
</feature>
<dbReference type="CDD" id="cd00156">
    <property type="entry name" value="REC"/>
    <property type="match status" value="1"/>
</dbReference>
<comment type="caution">
    <text evidence="5">The sequence shown here is derived from an EMBL/GenBank/DDBJ whole genome shotgun (WGS) entry which is preliminary data.</text>
</comment>
<dbReference type="SUPFAM" id="SSF52172">
    <property type="entry name" value="CheY-like"/>
    <property type="match status" value="1"/>
</dbReference>
<dbReference type="PANTHER" id="PTHR44591">
    <property type="entry name" value="STRESS RESPONSE REGULATOR PROTEIN 1"/>
    <property type="match status" value="1"/>
</dbReference>
<organism evidence="5 6">
    <name type="scientific">Pedobacter changchengzhani</name>
    <dbReference type="NCBI Taxonomy" id="2529274"/>
    <lineage>
        <taxon>Bacteria</taxon>
        <taxon>Pseudomonadati</taxon>
        <taxon>Bacteroidota</taxon>
        <taxon>Sphingobacteriia</taxon>
        <taxon>Sphingobacteriales</taxon>
        <taxon>Sphingobacteriaceae</taxon>
        <taxon>Pedobacter</taxon>
    </lineage>
</organism>
<dbReference type="EMBL" id="SJCY01000018">
    <property type="protein sequence ID" value="TDG34847.1"/>
    <property type="molecule type" value="Genomic_DNA"/>
</dbReference>
<dbReference type="AlphaFoldDB" id="A0A4R5MH47"/>
<dbReference type="PROSITE" id="PS50110">
    <property type="entry name" value="RESPONSE_REGULATORY"/>
    <property type="match status" value="1"/>
</dbReference>
<sequence length="123" mass="14000">MKKVYVLEDNDDIREIIEFLLVDGGYNFTGFPNAKSFFQGIEGNTPDIFILDIMLPDGNGLDICRDLKERQDTKNVPVLMMSANTDMMTTKNRCKAEDFISKPFDIDDFVGRVDHLLKDNIAS</sequence>
<evidence type="ECO:0000256" key="3">
    <source>
        <dbReference type="PROSITE-ProRule" id="PRU00169"/>
    </source>
</evidence>
<dbReference type="InterPro" id="IPR050595">
    <property type="entry name" value="Bact_response_regulator"/>
</dbReference>
<dbReference type="SMART" id="SM00448">
    <property type="entry name" value="REC"/>
    <property type="match status" value="1"/>
</dbReference>
<dbReference type="InterPro" id="IPR011006">
    <property type="entry name" value="CheY-like_superfamily"/>
</dbReference>